<keyword evidence="1" id="KW-1133">Transmembrane helix</keyword>
<proteinExistence type="predicted"/>
<evidence type="ECO:0000313" key="2">
    <source>
        <dbReference type="EMBL" id="KGJ93748.1"/>
    </source>
</evidence>
<evidence type="ECO:0000256" key="1">
    <source>
        <dbReference type="SAM" id="Phobius"/>
    </source>
</evidence>
<dbReference type="PATRIC" id="fig|28229.3.peg.1923"/>
<protein>
    <submittedName>
        <fullName evidence="2">Uncharacterized protein</fullName>
    </submittedName>
</protein>
<organism evidence="2 3">
    <name type="scientific">Colwellia psychrerythraea</name>
    <name type="common">Vibrio psychroerythus</name>
    <dbReference type="NCBI Taxonomy" id="28229"/>
    <lineage>
        <taxon>Bacteria</taxon>
        <taxon>Pseudomonadati</taxon>
        <taxon>Pseudomonadota</taxon>
        <taxon>Gammaproteobacteria</taxon>
        <taxon>Alteromonadales</taxon>
        <taxon>Colwelliaceae</taxon>
        <taxon>Colwellia</taxon>
    </lineage>
</organism>
<dbReference type="AlphaFoldDB" id="A0A099KVR8"/>
<sequence>MLGVFFGYFLLDNLYEPVNYYFLLQILTSLITTYVVYVFVKNLPDHHLLNVLVVTCANYLIPLSIFVYLIGLEYFLGMVLFEFFLYLFSVVVVGYKIALHNKKDG</sequence>
<dbReference type="Proteomes" id="UP000029868">
    <property type="component" value="Unassembled WGS sequence"/>
</dbReference>
<keyword evidence="1" id="KW-0812">Transmembrane</keyword>
<feature type="transmembrane region" description="Helical" evidence="1">
    <location>
        <begin position="47"/>
        <end position="68"/>
    </location>
</feature>
<feature type="transmembrane region" description="Helical" evidence="1">
    <location>
        <begin position="74"/>
        <end position="95"/>
    </location>
</feature>
<comment type="caution">
    <text evidence="2">The sequence shown here is derived from an EMBL/GenBank/DDBJ whole genome shotgun (WGS) entry which is preliminary data.</text>
</comment>
<name>A0A099KVR8_COLPS</name>
<evidence type="ECO:0000313" key="3">
    <source>
        <dbReference type="Proteomes" id="UP000029868"/>
    </source>
</evidence>
<keyword evidence="1" id="KW-0472">Membrane</keyword>
<accession>A0A099KVR8</accession>
<gene>
    <name evidence="2" type="ORF">GAB14E_2303</name>
</gene>
<feature type="transmembrane region" description="Helical" evidence="1">
    <location>
        <begin position="20"/>
        <end position="40"/>
    </location>
</feature>
<reference evidence="2 3" key="1">
    <citation type="submission" date="2014-08" db="EMBL/GenBank/DDBJ databases">
        <title>Genomic and Phenotypic Diversity of Colwellia psychrerythraea strains from Disparate Marine Basins.</title>
        <authorList>
            <person name="Techtmann S.M."/>
            <person name="Stelling S.C."/>
            <person name="Utturkar S.M."/>
            <person name="Alshibli N."/>
            <person name="Harris A."/>
            <person name="Brown S.D."/>
            <person name="Hazen T.C."/>
        </authorList>
    </citation>
    <scope>NUCLEOTIDE SEQUENCE [LARGE SCALE GENOMIC DNA]</scope>
    <source>
        <strain evidence="2 3">GAB14E</strain>
    </source>
</reference>
<dbReference type="EMBL" id="JQEC01000021">
    <property type="protein sequence ID" value="KGJ93748.1"/>
    <property type="molecule type" value="Genomic_DNA"/>
</dbReference>